<gene>
    <name evidence="1" type="ORF">B6U37_01560</name>
</gene>
<dbReference type="EMBL" id="NBEY01000018">
    <property type="protein sequence ID" value="OQR26016.1"/>
    <property type="molecule type" value="Genomic_DNA"/>
</dbReference>
<dbReference type="Pfam" id="PF09693">
    <property type="entry name" value="Phage_XkdX"/>
    <property type="match status" value="1"/>
</dbReference>
<evidence type="ECO:0000313" key="2">
    <source>
        <dbReference type="Proteomes" id="UP000192353"/>
    </source>
</evidence>
<proteinExistence type="predicted"/>
<comment type="caution">
    <text evidence="1">The sequence shown here is derived from an EMBL/GenBank/DDBJ whole genome shotgun (WGS) entry which is preliminary data.</text>
</comment>
<dbReference type="Proteomes" id="UP000192353">
    <property type="component" value="Unassembled WGS sequence"/>
</dbReference>
<name>A0A1V9U861_9LACO</name>
<organism evidence="1 2">
    <name type="scientific">Ligilactobacillus salivarius</name>
    <dbReference type="NCBI Taxonomy" id="1624"/>
    <lineage>
        <taxon>Bacteria</taxon>
        <taxon>Bacillati</taxon>
        <taxon>Bacillota</taxon>
        <taxon>Bacilli</taxon>
        <taxon>Lactobacillales</taxon>
        <taxon>Lactobacillaceae</taxon>
        <taxon>Ligilactobacillus</taxon>
    </lineage>
</organism>
<dbReference type="AlphaFoldDB" id="A0A1V9U861"/>
<protein>
    <submittedName>
        <fullName evidence="1">XkdX family protein</fullName>
    </submittedName>
</protein>
<sequence length="54" mass="6273">MSEVMYTMFKDYYPLGLFTVDDCRLAVQVHYFGKEQFKEITGQDYDVPVANPTA</sequence>
<evidence type="ECO:0000313" key="1">
    <source>
        <dbReference type="EMBL" id="OQR26016.1"/>
    </source>
</evidence>
<dbReference type="InterPro" id="IPR010022">
    <property type="entry name" value="XkdX"/>
</dbReference>
<reference evidence="1 2" key="1">
    <citation type="submission" date="2017-03" db="EMBL/GenBank/DDBJ databases">
        <title>Phylogenomics and comparative genomics of Lactobacillus salivarius, a mammalian gut commensal.</title>
        <authorList>
            <person name="Harris H.M."/>
        </authorList>
    </citation>
    <scope>NUCLEOTIDE SEQUENCE [LARGE SCALE GENOMIC DNA]</scope>
    <source>
        <strain evidence="1 2">AH4231</strain>
    </source>
</reference>
<accession>A0A1V9U861</accession>
<dbReference type="RefSeq" id="WP_003702371.1">
    <property type="nucleotide sequence ID" value="NZ_NBEW01000017.1"/>
</dbReference>